<dbReference type="InterPro" id="IPR004242">
    <property type="entry name" value="Transposase_21"/>
</dbReference>
<evidence type="ECO:0000313" key="3">
    <source>
        <dbReference type="Proteomes" id="UP000006038"/>
    </source>
</evidence>
<sequence>MPGYDRWIWHGEGVEVTSDAIEINEDEHEEQEAIEHMFVSSPLGGERFNVDRNALDAMLRDVEQKEYNERDYEKFTRLVSHAETSVYPECKTKYTTFSTILELMKLKASNGWKTSSIDGKKSKKGGPAKVFSFLPIVGRVQRVFANSKEAKLVRWHDVDWTKDSMLRHPVDSVQWRNINNIFLDRLEDPRNIRFGLSTDGPKHPGNDIDVFLQPLVDDLHVLWGGVDTWDVYGEENFQVHVILFNTINDWPSLGNLSGQTIIGKCACSECMEETHSWWFKHSRKMVYMDHRRFFRWNPPYRSMTKPFNGKKELREAPRSLSGDEVYNKVEDIENLFGKRNKTSKRWVQCTEGRVNEDTGKVYLPPSCYTLSDLERKSFLDCISGIKFDMSDNQDITTSAGTSGTTRGRPTSRNRLLESKLTITVVDLNGNPTQRPNIASKFDSSCGVVPQECIGILHKSFKEVSDEEKELAWEKLKEKIDYSPVARVDPPIDPTGEYPQLTTEVWKEFLTLKNSLEFVNISDDHKRLQARTYIHTD</sequence>
<dbReference type="PANTHER" id="PTHR10775:SF180">
    <property type="entry name" value="TRANSPOSON, EN_SPM-LIKE, TRANSPOSASE-ASSOCIATED DOMAIN PROTEIN-RELATED"/>
    <property type="match status" value="1"/>
</dbReference>
<dbReference type="Proteomes" id="UP000006038">
    <property type="component" value="Chromosome 11"/>
</dbReference>
<reference evidence="2" key="2">
    <citation type="submission" date="2013-04" db="UniProtKB">
        <authorList>
            <consortium name="EnsemblPlants"/>
        </authorList>
    </citation>
    <scope>IDENTIFICATION</scope>
</reference>
<keyword evidence="3" id="KW-1185">Reference proteome</keyword>
<evidence type="ECO:0000313" key="2">
    <source>
        <dbReference type="EnsemblPlants" id="OB11G18260.1"/>
    </source>
</evidence>
<accession>J3N7P0</accession>
<proteinExistence type="predicted"/>
<evidence type="ECO:0008006" key="4">
    <source>
        <dbReference type="Google" id="ProtNLM"/>
    </source>
</evidence>
<name>J3N7P0_ORYBR</name>
<dbReference type="Gramene" id="OB11G18260.1">
    <property type="protein sequence ID" value="OB11G18260.1"/>
    <property type="gene ID" value="OB11G18260"/>
</dbReference>
<dbReference type="HOGENOM" id="CLU_508438_0_0_1"/>
<dbReference type="EnsemblPlants" id="OB11G18260.1">
    <property type="protein sequence ID" value="OB11G18260.1"/>
    <property type="gene ID" value="OB11G18260"/>
</dbReference>
<feature type="compositionally biased region" description="Low complexity" evidence="1">
    <location>
        <begin position="396"/>
        <end position="411"/>
    </location>
</feature>
<feature type="region of interest" description="Disordered" evidence="1">
    <location>
        <begin position="392"/>
        <end position="411"/>
    </location>
</feature>
<dbReference type="OMA" id="NTINDWP"/>
<dbReference type="AlphaFoldDB" id="J3N7P0"/>
<dbReference type="PANTHER" id="PTHR10775">
    <property type="entry name" value="OS08G0208400 PROTEIN"/>
    <property type="match status" value="1"/>
</dbReference>
<organism evidence="2">
    <name type="scientific">Oryza brachyantha</name>
    <name type="common">malo sina</name>
    <dbReference type="NCBI Taxonomy" id="4533"/>
    <lineage>
        <taxon>Eukaryota</taxon>
        <taxon>Viridiplantae</taxon>
        <taxon>Streptophyta</taxon>
        <taxon>Embryophyta</taxon>
        <taxon>Tracheophyta</taxon>
        <taxon>Spermatophyta</taxon>
        <taxon>Magnoliopsida</taxon>
        <taxon>Liliopsida</taxon>
        <taxon>Poales</taxon>
        <taxon>Poaceae</taxon>
        <taxon>BOP clade</taxon>
        <taxon>Oryzoideae</taxon>
        <taxon>Oryzeae</taxon>
        <taxon>Oryzinae</taxon>
        <taxon>Oryza</taxon>
    </lineage>
</organism>
<protein>
    <recommendedName>
        <fullName evidence="4">Transposase-associated domain-containing protein</fullName>
    </recommendedName>
</protein>
<dbReference type="Pfam" id="PF02992">
    <property type="entry name" value="Transposase_21"/>
    <property type="match status" value="1"/>
</dbReference>
<reference evidence="2" key="1">
    <citation type="journal article" date="2013" name="Nat. Commun.">
        <title>Whole-genome sequencing of Oryza brachyantha reveals mechanisms underlying Oryza genome evolution.</title>
        <authorList>
            <person name="Chen J."/>
            <person name="Huang Q."/>
            <person name="Gao D."/>
            <person name="Wang J."/>
            <person name="Lang Y."/>
            <person name="Liu T."/>
            <person name="Li B."/>
            <person name="Bai Z."/>
            <person name="Luis Goicoechea J."/>
            <person name="Liang C."/>
            <person name="Chen C."/>
            <person name="Zhang W."/>
            <person name="Sun S."/>
            <person name="Liao Y."/>
            <person name="Zhang X."/>
            <person name="Yang L."/>
            <person name="Song C."/>
            <person name="Wang M."/>
            <person name="Shi J."/>
            <person name="Liu G."/>
            <person name="Liu J."/>
            <person name="Zhou H."/>
            <person name="Zhou W."/>
            <person name="Yu Q."/>
            <person name="An N."/>
            <person name="Chen Y."/>
            <person name="Cai Q."/>
            <person name="Wang B."/>
            <person name="Liu B."/>
            <person name="Min J."/>
            <person name="Huang Y."/>
            <person name="Wu H."/>
            <person name="Li Z."/>
            <person name="Zhang Y."/>
            <person name="Yin Y."/>
            <person name="Song W."/>
            <person name="Jiang J."/>
            <person name="Jackson S.A."/>
            <person name="Wing R.A."/>
            <person name="Wang J."/>
            <person name="Chen M."/>
        </authorList>
    </citation>
    <scope>NUCLEOTIDE SEQUENCE [LARGE SCALE GENOMIC DNA]</scope>
    <source>
        <strain evidence="2">cv. IRGC 101232</strain>
    </source>
</reference>
<evidence type="ECO:0000256" key="1">
    <source>
        <dbReference type="SAM" id="MobiDB-lite"/>
    </source>
</evidence>